<evidence type="ECO:0000259" key="1">
    <source>
        <dbReference type="Pfam" id="PF24626"/>
    </source>
</evidence>
<feature type="domain" description="Tf2-1-like SH3-like" evidence="1">
    <location>
        <begin position="1"/>
        <end position="43"/>
    </location>
</feature>
<proteinExistence type="predicted"/>
<gene>
    <name evidence="2" type="ORF">HD556DRAFT_1199636</name>
</gene>
<dbReference type="Pfam" id="PF24626">
    <property type="entry name" value="SH3_Tf2-1"/>
    <property type="match status" value="1"/>
</dbReference>
<dbReference type="RefSeq" id="XP_041158041.1">
    <property type="nucleotide sequence ID" value="XM_041296356.1"/>
</dbReference>
<dbReference type="Proteomes" id="UP000719766">
    <property type="component" value="Unassembled WGS sequence"/>
</dbReference>
<dbReference type="EMBL" id="JABBWE010000044">
    <property type="protein sequence ID" value="KAG1791156.1"/>
    <property type="molecule type" value="Genomic_DNA"/>
</dbReference>
<dbReference type="OrthoDB" id="2679020at2759"/>
<feature type="non-terminal residue" evidence="2">
    <location>
        <position position="79"/>
    </location>
</feature>
<reference evidence="2" key="1">
    <citation type="journal article" date="2020" name="New Phytol.">
        <title>Comparative genomics reveals dynamic genome evolution in host specialist ectomycorrhizal fungi.</title>
        <authorList>
            <person name="Lofgren L.A."/>
            <person name="Nguyen N.H."/>
            <person name="Vilgalys R."/>
            <person name="Ruytinx J."/>
            <person name="Liao H.L."/>
            <person name="Branco S."/>
            <person name="Kuo A."/>
            <person name="LaButti K."/>
            <person name="Lipzen A."/>
            <person name="Andreopoulos W."/>
            <person name="Pangilinan J."/>
            <person name="Riley R."/>
            <person name="Hundley H."/>
            <person name="Na H."/>
            <person name="Barry K."/>
            <person name="Grigoriev I.V."/>
            <person name="Stajich J.E."/>
            <person name="Kennedy P.G."/>
        </authorList>
    </citation>
    <scope>NUCLEOTIDE SEQUENCE</scope>
    <source>
        <strain evidence="2">S12</strain>
    </source>
</reference>
<feature type="non-terminal residue" evidence="2">
    <location>
        <position position="1"/>
    </location>
</feature>
<name>A0A9P7AKA0_9AGAM</name>
<dbReference type="InterPro" id="IPR056924">
    <property type="entry name" value="SH3_Tf2-1"/>
</dbReference>
<protein>
    <recommendedName>
        <fullName evidence="1">Tf2-1-like SH3-like domain-containing protein</fullName>
    </recommendedName>
</protein>
<organism evidence="2 3">
    <name type="scientific">Suillus plorans</name>
    <dbReference type="NCBI Taxonomy" id="116603"/>
    <lineage>
        <taxon>Eukaryota</taxon>
        <taxon>Fungi</taxon>
        <taxon>Dikarya</taxon>
        <taxon>Basidiomycota</taxon>
        <taxon>Agaricomycotina</taxon>
        <taxon>Agaricomycetes</taxon>
        <taxon>Agaricomycetidae</taxon>
        <taxon>Boletales</taxon>
        <taxon>Suillineae</taxon>
        <taxon>Suillaceae</taxon>
        <taxon>Suillus</taxon>
    </lineage>
</organism>
<dbReference type="AlphaFoldDB" id="A0A9P7AKA0"/>
<accession>A0A9P7AKA0</accession>
<evidence type="ECO:0000313" key="2">
    <source>
        <dbReference type="EMBL" id="KAG1791156.1"/>
    </source>
</evidence>
<dbReference type="GeneID" id="64590120"/>
<comment type="caution">
    <text evidence="2">The sequence shown here is derived from an EMBL/GenBank/DDBJ whole genome shotgun (WGS) entry which is preliminary data.</text>
</comment>
<keyword evidence="3" id="KW-1185">Reference proteome</keyword>
<evidence type="ECO:0000313" key="3">
    <source>
        <dbReference type="Proteomes" id="UP000719766"/>
    </source>
</evidence>
<sequence length="79" mass="9083">KFMPRYDRPYKIISANPKSSIYTLDMPAHTNILPTFHASELKCHIANNESLYPSRIQQKPVPVITSAGAEEWEIERILD</sequence>